<keyword evidence="1 3" id="KW-0808">Transferase</keyword>
<sequence length="414" mass="46983">MKVVLINTVANTGSTGKIVTALYRKLEQESEDACIVYGRGKCNPSIKSYKTGSGVDFLLHVLRNFFRGESGFGSEAATRKLIAYLEEEKPDIIHLHNIHGFYLQCEILFEYIKRRNIPVIWTLHDCWPFTGHCAFFDHAGCRKWETGCERCERHRSAYPYALFCDNSREAYARKKAAFQGVKDLTVVTPSRWLKGLVKKSFLMDYPVKVIYNGIDLKAFFPEKGRKAPSGRYLILGVANVWEKRKGLAYFKKLAKMLDERYRIVLVGLNIFQRIGLKAAGYSRITAMGRTQSAEELRRLYGSAAVYVNTTLEDNFPTTNLEALSCGTPVITFRTGGSPESVDEDCGIVVEKGNVEELKAAVEEICAHPERYPAEKVAEKAQSFRKERMAEDYIKLYRKKLLTSYRNGASVSRHA</sequence>
<evidence type="ECO:0000256" key="1">
    <source>
        <dbReference type="ARBA" id="ARBA00022679"/>
    </source>
</evidence>
<dbReference type="Gene3D" id="3.40.50.2000">
    <property type="entry name" value="Glycogen Phosphorylase B"/>
    <property type="match status" value="2"/>
</dbReference>
<dbReference type="Pfam" id="PF13439">
    <property type="entry name" value="Glyco_transf_4"/>
    <property type="match status" value="1"/>
</dbReference>
<keyword evidence="3" id="KW-0328">Glycosyltransferase</keyword>
<dbReference type="GO" id="GO:0009103">
    <property type="term" value="P:lipopolysaccharide biosynthetic process"/>
    <property type="evidence" value="ECO:0007669"/>
    <property type="project" value="TreeGrafter"/>
</dbReference>
<reference evidence="3" key="1">
    <citation type="journal article" date="2021" name="PeerJ">
        <title>Extensive microbial diversity within the chicken gut microbiome revealed by metagenomics and culture.</title>
        <authorList>
            <person name="Gilroy R."/>
            <person name="Ravi A."/>
            <person name="Getino M."/>
            <person name="Pursley I."/>
            <person name="Horton D.L."/>
            <person name="Alikhan N.F."/>
            <person name="Baker D."/>
            <person name="Gharbi K."/>
            <person name="Hall N."/>
            <person name="Watson M."/>
            <person name="Adriaenssens E.M."/>
            <person name="Foster-Nyarko E."/>
            <person name="Jarju S."/>
            <person name="Secka A."/>
            <person name="Antonio M."/>
            <person name="Oren A."/>
            <person name="Chaudhuri R.R."/>
            <person name="La Ragione R."/>
            <person name="Hildebrand F."/>
            <person name="Pallen M.J."/>
        </authorList>
    </citation>
    <scope>NUCLEOTIDE SEQUENCE</scope>
    <source>
        <strain evidence="3">CHK179-7159</strain>
    </source>
</reference>
<dbReference type="GO" id="GO:0016757">
    <property type="term" value="F:glycosyltransferase activity"/>
    <property type="evidence" value="ECO:0007669"/>
    <property type="project" value="UniProtKB-KW"/>
</dbReference>
<dbReference type="PANTHER" id="PTHR46401:SF2">
    <property type="entry name" value="GLYCOSYLTRANSFERASE WBBK-RELATED"/>
    <property type="match status" value="1"/>
</dbReference>
<accession>A0A9D2KZK9</accession>
<dbReference type="InterPro" id="IPR028098">
    <property type="entry name" value="Glyco_trans_4-like_N"/>
</dbReference>
<feature type="domain" description="Glycosyltransferase subfamily 4-like N-terminal" evidence="2">
    <location>
        <begin position="65"/>
        <end position="217"/>
    </location>
</feature>
<evidence type="ECO:0000313" key="4">
    <source>
        <dbReference type="Proteomes" id="UP000886858"/>
    </source>
</evidence>
<dbReference type="SUPFAM" id="SSF53756">
    <property type="entry name" value="UDP-Glycosyltransferase/glycogen phosphorylase"/>
    <property type="match status" value="1"/>
</dbReference>
<protein>
    <submittedName>
        <fullName evidence="3">Glycosyltransferase</fullName>
        <ecNumber evidence="3">2.4.-.-</ecNumber>
    </submittedName>
</protein>
<dbReference type="AlphaFoldDB" id="A0A9D2KZK9"/>
<dbReference type="Pfam" id="PF13692">
    <property type="entry name" value="Glyco_trans_1_4"/>
    <property type="match status" value="1"/>
</dbReference>
<evidence type="ECO:0000259" key="2">
    <source>
        <dbReference type="Pfam" id="PF13439"/>
    </source>
</evidence>
<evidence type="ECO:0000313" key="3">
    <source>
        <dbReference type="EMBL" id="HJA93702.1"/>
    </source>
</evidence>
<organism evidence="3 4">
    <name type="scientific">Candidatus Eisenbergiella merdipullorum</name>
    <dbReference type="NCBI Taxonomy" id="2838553"/>
    <lineage>
        <taxon>Bacteria</taxon>
        <taxon>Bacillati</taxon>
        <taxon>Bacillota</taxon>
        <taxon>Clostridia</taxon>
        <taxon>Lachnospirales</taxon>
        <taxon>Lachnospiraceae</taxon>
        <taxon>Eisenbergiella</taxon>
    </lineage>
</organism>
<name>A0A9D2KZK9_9FIRM</name>
<gene>
    <name evidence="3" type="ORF">H9717_11425</name>
</gene>
<dbReference type="PANTHER" id="PTHR46401">
    <property type="entry name" value="GLYCOSYLTRANSFERASE WBBK-RELATED"/>
    <property type="match status" value="1"/>
</dbReference>
<dbReference type="EC" id="2.4.-.-" evidence="3"/>
<proteinExistence type="predicted"/>
<comment type="caution">
    <text evidence="3">The sequence shown here is derived from an EMBL/GenBank/DDBJ whole genome shotgun (WGS) entry which is preliminary data.</text>
</comment>
<reference evidence="3" key="2">
    <citation type="submission" date="2021-04" db="EMBL/GenBank/DDBJ databases">
        <authorList>
            <person name="Gilroy R."/>
        </authorList>
    </citation>
    <scope>NUCLEOTIDE SEQUENCE</scope>
    <source>
        <strain evidence="3">CHK179-7159</strain>
    </source>
</reference>
<dbReference type="EMBL" id="DWYY01000124">
    <property type="protein sequence ID" value="HJA93702.1"/>
    <property type="molecule type" value="Genomic_DNA"/>
</dbReference>
<dbReference type="Proteomes" id="UP000886858">
    <property type="component" value="Unassembled WGS sequence"/>
</dbReference>